<protein>
    <submittedName>
        <fullName evidence="7">TetR family transcriptional regulator</fullName>
    </submittedName>
</protein>
<evidence type="ECO:0000259" key="6">
    <source>
        <dbReference type="PROSITE" id="PS50977"/>
    </source>
</evidence>
<gene>
    <name evidence="7" type="primary">bpeR</name>
    <name evidence="7" type="ORF">GCM10011613_23170</name>
</gene>
<dbReference type="PANTHER" id="PTHR43479">
    <property type="entry name" value="ACREF/ENVCD OPERON REPRESSOR-RELATED"/>
    <property type="match status" value="1"/>
</dbReference>
<comment type="caution">
    <text evidence="7">The sequence shown here is derived from an EMBL/GenBank/DDBJ whole genome shotgun (WGS) entry which is preliminary data.</text>
</comment>
<dbReference type="PROSITE" id="PS01081">
    <property type="entry name" value="HTH_TETR_1"/>
    <property type="match status" value="1"/>
</dbReference>
<evidence type="ECO:0000313" key="8">
    <source>
        <dbReference type="Proteomes" id="UP000619761"/>
    </source>
</evidence>
<feature type="DNA-binding region" description="H-T-H motif" evidence="5">
    <location>
        <begin position="33"/>
        <end position="52"/>
    </location>
</feature>
<dbReference type="InterPro" id="IPR023772">
    <property type="entry name" value="DNA-bd_HTH_TetR-type_CS"/>
</dbReference>
<evidence type="ECO:0000256" key="2">
    <source>
        <dbReference type="ARBA" id="ARBA00023015"/>
    </source>
</evidence>
<dbReference type="RefSeq" id="WP_189418779.1">
    <property type="nucleotide sequence ID" value="NZ_BMYZ01000002.1"/>
</dbReference>
<dbReference type="InterPro" id="IPR013572">
    <property type="entry name" value="Tscrpt_reg_MAATS_C"/>
</dbReference>
<dbReference type="SUPFAM" id="SSF46689">
    <property type="entry name" value="Homeodomain-like"/>
    <property type="match status" value="1"/>
</dbReference>
<keyword evidence="1" id="KW-0678">Repressor</keyword>
<dbReference type="PROSITE" id="PS50977">
    <property type="entry name" value="HTH_TETR_2"/>
    <property type="match status" value="1"/>
</dbReference>
<dbReference type="Pfam" id="PF08361">
    <property type="entry name" value="TetR_C_2"/>
    <property type="match status" value="1"/>
</dbReference>
<dbReference type="PRINTS" id="PR00455">
    <property type="entry name" value="HTHTETR"/>
</dbReference>
<evidence type="ECO:0000256" key="4">
    <source>
        <dbReference type="ARBA" id="ARBA00023163"/>
    </source>
</evidence>
<evidence type="ECO:0000256" key="1">
    <source>
        <dbReference type="ARBA" id="ARBA00022491"/>
    </source>
</evidence>
<evidence type="ECO:0000256" key="3">
    <source>
        <dbReference type="ARBA" id="ARBA00023125"/>
    </source>
</evidence>
<dbReference type="EMBL" id="BMYZ01000002">
    <property type="protein sequence ID" value="GGY77945.1"/>
    <property type="molecule type" value="Genomic_DNA"/>
</dbReference>
<sequence length="212" mass="24280">MARKTKEDAIETRNQLLDAAEKVFFEKGFGQTSLMDIAEAAGLSRGAIYWHFKNKSDLLEAMADRVRLPLENLTDACADQNEPNPLGKLRDFWIQVLRDTTRNPRRKRVLSILLFKCELNSEAKQLEIRRQTASLEYLQDIEQCLKNAIDKGQLPTNLNVHQAAIANHALITGLISNWLFLPGSFDLDNYAEVMIDSYLFMLKNNPELRVKE</sequence>
<dbReference type="InterPro" id="IPR009057">
    <property type="entry name" value="Homeodomain-like_sf"/>
</dbReference>
<organism evidence="7 8">
    <name type="scientific">Cellvibrio zantedeschiae</name>
    <dbReference type="NCBI Taxonomy" id="1237077"/>
    <lineage>
        <taxon>Bacteria</taxon>
        <taxon>Pseudomonadati</taxon>
        <taxon>Pseudomonadota</taxon>
        <taxon>Gammaproteobacteria</taxon>
        <taxon>Cellvibrionales</taxon>
        <taxon>Cellvibrionaceae</taxon>
        <taxon>Cellvibrio</taxon>
    </lineage>
</organism>
<proteinExistence type="predicted"/>
<dbReference type="PANTHER" id="PTHR43479:SF11">
    <property type="entry name" value="ACREF_ENVCD OPERON REPRESSOR-RELATED"/>
    <property type="match status" value="1"/>
</dbReference>
<dbReference type="InterPro" id="IPR050624">
    <property type="entry name" value="HTH-type_Tx_Regulator"/>
</dbReference>
<feature type="domain" description="HTH tetR-type" evidence="6">
    <location>
        <begin position="10"/>
        <end position="70"/>
    </location>
</feature>
<dbReference type="SUPFAM" id="SSF48498">
    <property type="entry name" value="Tetracyclin repressor-like, C-terminal domain"/>
    <property type="match status" value="1"/>
</dbReference>
<reference evidence="8" key="1">
    <citation type="journal article" date="2019" name="Int. J. Syst. Evol. Microbiol.">
        <title>The Global Catalogue of Microorganisms (GCM) 10K type strain sequencing project: providing services to taxonomists for standard genome sequencing and annotation.</title>
        <authorList>
            <consortium name="The Broad Institute Genomics Platform"/>
            <consortium name="The Broad Institute Genome Sequencing Center for Infectious Disease"/>
            <person name="Wu L."/>
            <person name="Ma J."/>
        </authorList>
    </citation>
    <scope>NUCLEOTIDE SEQUENCE [LARGE SCALE GENOMIC DNA]</scope>
    <source>
        <strain evidence="8">KCTC 32239</strain>
    </source>
</reference>
<evidence type="ECO:0000313" key="7">
    <source>
        <dbReference type="EMBL" id="GGY77945.1"/>
    </source>
</evidence>
<keyword evidence="2" id="KW-0805">Transcription regulation</keyword>
<dbReference type="Pfam" id="PF00440">
    <property type="entry name" value="TetR_N"/>
    <property type="match status" value="1"/>
</dbReference>
<dbReference type="Proteomes" id="UP000619761">
    <property type="component" value="Unassembled WGS sequence"/>
</dbReference>
<name>A0ABQ3B4G8_9GAMM</name>
<keyword evidence="4" id="KW-0804">Transcription</keyword>
<accession>A0ABQ3B4G8</accession>
<dbReference type="InterPro" id="IPR001647">
    <property type="entry name" value="HTH_TetR"/>
</dbReference>
<keyword evidence="3 5" id="KW-0238">DNA-binding</keyword>
<dbReference type="Gene3D" id="1.10.357.10">
    <property type="entry name" value="Tetracycline Repressor, domain 2"/>
    <property type="match status" value="1"/>
</dbReference>
<evidence type="ECO:0000256" key="5">
    <source>
        <dbReference type="PROSITE-ProRule" id="PRU00335"/>
    </source>
</evidence>
<keyword evidence="8" id="KW-1185">Reference proteome</keyword>
<dbReference type="InterPro" id="IPR036271">
    <property type="entry name" value="Tet_transcr_reg_TetR-rel_C_sf"/>
</dbReference>